<organism evidence="8 9">
    <name type="scientific">Thermotomaculum hydrothermale</name>
    <dbReference type="NCBI Taxonomy" id="981385"/>
    <lineage>
        <taxon>Bacteria</taxon>
        <taxon>Pseudomonadati</taxon>
        <taxon>Acidobacteriota</taxon>
        <taxon>Holophagae</taxon>
        <taxon>Thermotomaculales</taxon>
        <taxon>Thermotomaculaceae</taxon>
        <taxon>Thermotomaculum</taxon>
    </lineage>
</organism>
<dbReference type="GO" id="GO:0070009">
    <property type="term" value="F:serine-type aminopeptidase activity"/>
    <property type="evidence" value="ECO:0007669"/>
    <property type="project" value="UniProtKB-UniRule"/>
</dbReference>
<dbReference type="Gene3D" id="2.40.10.10">
    <property type="entry name" value="Trypsin-like serine proteases"/>
    <property type="match status" value="2"/>
</dbReference>
<dbReference type="Pfam" id="PF10459">
    <property type="entry name" value="Peptidase_S46"/>
    <property type="match status" value="1"/>
</dbReference>
<keyword evidence="9" id="KW-1185">Reference proteome</keyword>
<keyword evidence="2 6" id="KW-0031">Aminopeptidase</keyword>
<dbReference type="RefSeq" id="WP_201327189.1">
    <property type="nucleotide sequence ID" value="NZ_AP017470.1"/>
</dbReference>
<dbReference type="SUPFAM" id="SSF50494">
    <property type="entry name" value="Trypsin-like serine proteases"/>
    <property type="match status" value="1"/>
</dbReference>
<dbReference type="GO" id="GO:0008239">
    <property type="term" value="F:dipeptidyl-peptidase activity"/>
    <property type="evidence" value="ECO:0007669"/>
    <property type="project" value="UniProtKB-UniRule"/>
</dbReference>
<reference evidence="8 9" key="1">
    <citation type="journal article" date="2012" name="Extremophiles">
        <title>Thermotomaculum hydrothermale gen. nov., sp. nov., a novel heterotrophic thermophile within the phylum Acidobacteria from a deep-sea hydrothermal vent chimney in the Southern Okinawa Trough.</title>
        <authorList>
            <person name="Izumi H."/>
            <person name="Nunoura T."/>
            <person name="Miyazaki M."/>
            <person name="Mino S."/>
            <person name="Toki T."/>
            <person name="Takai K."/>
            <person name="Sako Y."/>
            <person name="Sawabe T."/>
            <person name="Nakagawa S."/>
        </authorList>
    </citation>
    <scope>NUCLEOTIDE SEQUENCE [LARGE SCALE GENOMIC DNA]</scope>
    <source>
        <strain evidence="8 9">AC55</strain>
    </source>
</reference>
<dbReference type="GO" id="GO:0043171">
    <property type="term" value="P:peptide catabolic process"/>
    <property type="evidence" value="ECO:0007669"/>
    <property type="project" value="UniProtKB-UniRule"/>
</dbReference>
<accession>A0A7R6PML9</accession>
<evidence type="ECO:0000313" key="8">
    <source>
        <dbReference type="EMBL" id="BBB32887.1"/>
    </source>
</evidence>
<dbReference type="AlphaFoldDB" id="A0A7R6PML9"/>
<evidence type="ECO:0000256" key="7">
    <source>
        <dbReference type="SAM" id="Coils"/>
    </source>
</evidence>
<evidence type="ECO:0000313" key="9">
    <source>
        <dbReference type="Proteomes" id="UP000595564"/>
    </source>
</evidence>
<feature type="coiled-coil region" evidence="7">
    <location>
        <begin position="137"/>
        <end position="164"/>
    </location>
</feature>
<dbReference type="Proteomes" id="UP000595564">
    <property type="component" value="Chromosome"/>
</dbReference>
<protein>
    <recommendedName>
        <fullName evidence="6">Dipeptidyl-peptidase</fullName>
        <ecNumber evidence="6">3.4.14.-</ecNumber>
    </recommendedName>
</protein>
<dbReference type="KEGG" id="thyd:TTHT_1375"/>
<evidence type="ECO:0000256" key="3">
    <source>
        <dbReference type="ARBA" id="ARBA00022670"/>
    </source>
</evidence>
<gene>
    <name evidence="8" type="ORF">TTHT_1375</name>
</gene>
<comment type="similarity">
    <text evidence="1 6">Belongs to the peptidase S46 family.</text>
</comment>
<evidence type="ECO:0000256" key="4">
    <source>
        <dbReference type="ARBA" id="ARBA00022729"/>
    </source>
</evidence>
<name>A0A7R6PML9_9BACT</name>
<keyword evidence="3 6" id="KW-0645">Protease</keyword>
<evidence type="ECO:0000256" key="1">
    <source>
        <dbReference type="ARBA" id="ARBA00010491"/>
    </source>
</evidence>
<dbReference type="EMBL" id="AP017470">
    <property type="protein sequence ID" value="BBB32887.1"/>
    <property type="molecule type" value="Genomic_DNA"/>
</dbReference>
<keyword evidence="5 6" id="KW-0378">Hydrolase</keyword>
<keyword evidence="4" id="KW-0732">Signal</keyword>
<dbReference type="InterPro" id="IPR043504">
    <property type="entry name" value="Peptidase_S1_PA_chymotrypsin"/>
</dbReference>
<dbReference type="InterPro" id="IPR019500">
    <property type="entry name" value="Pep_S46"/>
</dbReference>
<dbReference type="PANTHER" id="PTHR38469:SF1">
    <property type="entry name" value="PERIPLASMIC PEPTIDASE SUBFAMILY S1B"/>
    <property type="match status" value="1"/>
</dbReference>
<evidence type="ECO:0000256" key="5">
    <source>
        <dbReference type="ARBA" id="ARBA00022801"/>
    </source>
</evidence>
<proteinExistence type="inferred from homology"/>
<evidence type="ECO:0000256" key="6">
    <source>
        <dbReference type="RuleBase" id="RU366067"/>
    </source>
</evidence>
<dbReference type="InterPro" id="IPR009003">
    <property type="entry name" value="Peptidase_S1_PA"/>
</dbReference>
<dbReference type="EC" id="3.4.14.-" evidence="6"/>
<dbReference type="GO" id="GO:0006508">
    <property type="term" value="P:proteolysis"/>
    <property type="evidence" value="ECO:0007669"/>
    <property type="project" value="UniProtKB-KW"/>
</dbReference>
<evidence type="ECO:0000256" key="2">
    <source>
        <dbReference type="ARBA" id="ARBA00022438"/>
    </source>
</evidence>
<dbReference type="PANTHER" id="PTHR38469">
    <property type="entry name" value="PERIPLASMIC PEPTIDASE SUBFAMILY S1B"/>
    <property type="match status" value="1"/>
</dbReference>
<keyword evidence="6" id="KW-0720">Serine protease</keyword>
<comment type="function">
    <text evidence="6">Catalyzes the removal of dipeptides from the N-terminus of oligopeptides.</text>
</comment>
<sequence>MLKKFLLILTVILTVNLTFADEGMFPLNELNHINYNKLKKMGLNLTYDQIRNDISKAVVSLGGGTGSFVSKDGLIITNHHVAYRAIQYNASAKHNYIKEGFYADSFEKELPAPGYYADIILDIVDVTNRIKSKLNDKMTDKERYETIENEIKKIEKETEAKEKNIRAEVAAFYGGKQFLLFKKMRLQDIRLVYAPPESIGAFGGDIDNFEWPRHDGDFSFLRAYVDKNGNPAPYSKDNVPYHPKHFLKIAFKPLKTNDFAFILGFPGHTDRYMTGKQIDLFLNQSIPLKLKLFTDIINMMEEEGKKNPELNIKVAFWVKALNNTKKYYEGVQAGLKRDKVVDKFYKRDKEIEKWIAKNNDMLKYKNAIPEMNKIAEQINKIEKTLTIMGYSNFVSTFGAGATIGRWAEEKKKPDLKRDPAFMERNIPRRKRRLETMQRDLIPELDKTMLSYFMKRFADLPENERPETFKKYFGNGTKEELYKKIDKTLDEFYKTTKLTDKNTRLKYFDMSEEQLKKVNDKLLHFAWDFADELKEKQDNLKGLNGKVMRIKPQVIEVINKFTGKELYPDANSTLRFTYGKICGYSPRDAVWYKPFTTLKGAIEKETGKEPFANPKKLIELYEKKDFGEYYDKTLGGVPLDFLTDNDTTGGNSGSPTLNGNGEIIGLLFDGNFESISSDYYFNPALTRSVVVDSRYILFILDKFSNAQRIIKELTIVK</sequence>
<keyword evidence="7" id="KW-0175">Coiled coil</keyword>